<evidence type="ECO:0000313" key="2">
    <source>
        <dbReference type="Proteomes" id="UP000245876"/>
    </source>
</evidence>
<keyword evidence="2" id="KW-1185">Reference proteome</keyword>
<dbReference type="EMBL" id="QFFM01000003">
    <property type="protein sequence ID" value="PWG66699.1"/>
    <property type="molecule type" value="Genomic_DNA"/>
</dbReference>
<protein>
    <submittedName>
        <fullName evidence="1">Uncharacterized protein</fullName>
    </submittedName>
</protein>
<comment type="caution">
    <text evidence="1">The sequence shown here is derived from an EMBL/GenBank/DDBJ whole genome shotgun (WGS) entry which is preliminary data.</text>
</comment>
<gene>
    <name evidence="1" type="ORF">DF196_02000</name>
</gene>
<sequence length="123" mass="13385">MDEDETLQLARFTIDGVPEIGEVRLNEDGSLTGLLAELDGSATEVLLQDADGLMTENVSDLEIIRGHTDTEIDRLREIDWDARASRSNLIVDGFRDGLLSAESAGGLLWEHLFGDGSVSTPNQ</sequence>
<accession>A0A2U2NCH0</accession>
<reference evidence="1 2" key="1">
    <citation type="journal article" date="2018" name="Int. J. Syst. Evol. Microbiol.">
        <title>Bifidobacterium callitrichidarum sp. nov. from the faeces of the emperor tamarin (Saguinus imperator).</title>
        <authorList>
            <person name="Modesto M."/>
            <person name="Michelini S."/>
            <person name="Sansosti M.C."/>
            <person name="De Filippo C."/>
            <person name="Cavalieri D."/>
            <person name="Qvirist L."/>
            <person name="Andlid T."/>
            <person name="Spiezio C."/>
            <person name="Sandri C."/>
            <person name="Pascarelli S."/>
            <person name="Sgorbati B."/>
            <person name="Mattarelli P."/>
        </authorList>
    </citation>
    <scope>NUCLEOTIDE SEQUENCE [LARGE SCALE GENOMIC DNA]</scope>
    <source>
        <strain evidence="1 2">TRI 5</strain>
    </source>
</reference>
<organism evidence="1 2">
    <name type="scientific">Bifidobacterium callitrichidarum</name>
    <dbReference type="NCBI Taxonomy" id="2052941"/>
    <lineage>
        <taxon>Bacteria</taxon>
        <taxon>Bacillati</taxon>
        <taxon>Actinomycetota</taxon>
        <taxon>Actinomycetes</taxon>
        <taxon>Bifidobacteriales</taxon>
        <taxon>Bifidobacteriaceae</taxon>
        <taxon>Bifidobacterium</taxon>
    </lineage>
</organism>
<name>A0A2U2NCH0_9BIFI</name>
<proteinExistence type="predicted"/>
<evidence type="ECO:0000313" key="1">
    <source>
        <dbReference type="EMBL" id="PWG66699.1"/>
    </source>
</evidence>
<dbReference type="AlphaFoldDB" id="A0A2U2NCH0"/>
<dbReference type="RefSeq" id="WP_109056268.1">
    <property type="nucleotide sequence ID" value="NZ_QFFM01000003.1"/>
</dbReference>
<dbReference type="Proteomes" id="UP000245876">
    <property type="component" value="Unassembled WGS sequence"/>
</dbReference>